<keyword evidence="6 9" id="KW-0820">tRNA-binding</keyword>
<evidence type="ECO:0000256" key="8">
    <source>
        <dbReference type="ARBA" id="ARBA00023242"/>
    </source>
</evidence>
<evidence type="ECO:0000256" key="6">
    <source>
        <dbReference type="ARBA" id="ARBA00022555"/>
    </source>
</evidence>
<dbReference type="GO" id="GO:0005643">
    <property type="term" value="C:nuclear pore"/>
    <property type="evidence" value="ECO:0007669"/>
    <property type="project" value="TreeGrafter"/>
</dbReference>
<dbReference type="EMBL" id="MCGN01000001">
    <property type="protein sequence ID" value="ORZ03732.1"/>
    <property type="molecule type" value="Genomic_DNA"/>
</dbReference>
<dbReference type="OrthoDB" id="26399at2759"/>
<feature type="domain" description="Exportin-1/Importin-beta-like" evidence="11">
    <location>
        <begin position="105"/>
        <end position="258"/>
    </location>
</feature>
<dbReference type="Proteomes" id="UP000242180">
    <property type="component" value="Unassembled WGS sequence"/>
</dbReference>
<dbReference type="InParanoid" id="A0A1X2HVU7"/>
<dbReference type="InterPro" id="IPR013598">
    <property type="entry name" value="Exportin-1/Importin-b-like"/>
</dbReference>
<dbReference type="GO" id="GO:0005737">
    <property type="term" value="C:cytoplasm"/>
    <property type="evidence" value="ECO:0007669"/>
    <property type="project" value="UniProtKB-SubCell"/>
</dbReference>
<accession>A0A1X2HVU7</accession>
<organism evidence="13 14">
    <name type="scientific">Syncephalastrum racemosum</name>
    <name type="common">Filamentous fungus</name>
    <dbReference type="NCBI Taxonomy" id="13706"/>
    <lineage>
        <taxon>Eukaryota</taxon>
        <taxon>Fungi</taxon>
        <taxon>Fungi incertae sedis</taxon>
        <taxon>Mucoromycota</taxon>
        <taxon>Mucoromycotina</taxon>
        <taxon>Mucoromycetes</taxon>
        <taxon>Mucorales</taxon>
        <taxon>Syncephalastraceae</taxon>
        <taxon>Syncephalastrum</taxon>
    </lineage>
</organism>
<keyword evidence="14" id="KW-1185">Reference proteome</keyword>
<dbReference type="AlphaFoldDB" id="A0A1X2HVU7"/>
<dbReference type="InterPro" id="IPR016024">
    <property type="entry name" value="ARM-type_fold"/>
</dbReference>
<evidence type="ECO:0000256" key="5">
    <source>
        <dbReference type="ARBA" id="ARBA00022490"/>
    </source>
</evidence>
<comment type="function">
    <text evidence="9">tRNA nucleus export receptor which facilitates tRNA translocation across the nuclear pore complex.</text>
</comment>
<dbReference type="GO" id="GO:0031267">
    <property type="term" value="F:small GTPase binding"/>
    <property type="evidence" value="ECO:0007669"/>
    <property type="project" value="InterPro"/>
</dbReference>
<dbReference type="Gene3D" id="1.25.10.10">
    <property type="entry name" value="Leucine-rich Repeat Variant"/>
    <property type="match status" value="1"/>
</dbReference>
<keyword evidence="5 9" id="KW-0963">Cytoplasm</keyword>
<keyword evidence="4 9" id="KW-0813">Transport</keyword>
<proteinExistence type="inferred from homology"/>
<keyword evidence="8 9" id="KW-0539">Nucleus</keyword>
<evidence type="ECO:0000313" key="13">
    <source>
        <dbReference type="EMBL" id="ORZ03732.1"/>
    </source>
</evidence>
<feature type="domain" description="Importin N-terminal" evidence="10">
    <location>
        <begin position="27"/>
        <end position="90"/>
    </location>
</feature>
<evidence type="ECO:0000259" key="10">
    <source>
        <dbReference type="Pfam" id="PF03810"/>
    </source>
</evidence>
<dbReference type="PANTHER" id="PTHR15952:SF11">
    <property type="entry name" value="EXPORTIN-T"/>
    <property type="match status" value="1"/>
</dbReference>
<dbReference type="PANTHER" id="PTHR15952">
    <property type="entry name" value="EXPORTIN-T/LOS1"/>
    <property type="match status" value="1"/>
</dbReference>
<evidence type="ECO:0000256" key="4">
    <source>
        <dbReference type="ARBA" id="ARBA00022448"/>
    </source>
</evidence>
<evidence type="ECO:0000256" key="2">
    <source>
        <dbReference type="ARBA" id="ARBA00009466"/>
    </source>
</evidence>
<evidence type="ECO:0000313" key="14">
    <source>
        <dbReference type="Proteomes" id="UP000242180"/>
    </source>
</evidence>
<evidence type="ECO:0000256" key="3">
    <source>
        <dbReference type="ARBA" id="ARBA00018928"/>
    </source>
</evidence>
<dbReference type="GO" id="GO:0000049">
    <property type="term" value="F:tRNA binding"/>
    <property type="evidence" value="ECO:0007669"/>
    <property type="project" value="UniProtKB-UniRule"/>
</dbReference>
<dbReference type="OMA" id="HEMFLFG"/>
<evidence type="ECO:0000259" key="12">
    <source>
        <dbReference type="Pfam" id="PF19282"/>
    </source>
</evidence>
<dbReference type="FunCoup" id="A0A1X2HVU7">
    <property type="interactions" value="800"/>
</dbReference>
<dbReference type="GO" id="GO:0006886">
    <property type="term" value="P:intracellular protein transport"/>
    <property type="evidence" value="ECO:0007669"/>
    <property type="project" value="InterPro"/>
</dbReference>
<dbReference type="InterPro" id="IPR040017">
    <property type="entry name" value="XPOT"/>
</dbReference>
<evidence type="ECO:0000259" key="11">
    <source>
        <dbReference type="Pfam" id="PF08389"/>
    </source>
</evidence>
<name>A0A1X2HVU7_SYNRA</name>
<evidence type="ECO:0000256" key="1">
    <source>
        <dbReference type="ARBA" id="ARBA00004496"/>
    </source>
</evidence>
<keyword evidence="7 9" id="KW-0694">RNA-binding</keyword>
<dbReference type="InterPro" id="IPR011989">
    <property type="entry name" value="ARM-like"/>
</dbReference>
<sequence length="984" mass="112033">MEQIEQAVIYALDPNADPNIKSQASVYCEQVKNAPDGWQMCLQLFMKQPKAVAEARFFSLQVLENTLQNQYDALDAGAVEYIQQTMMEYLRREFVDNTASASEESFIRNKAAQSLTLLFTHVYPTVWPNFFKDILALVQTPSGSSNEKAADFFLRLCISVDEEIARLDIPRNRQEVVRNTNIKDHMRLGDIQLLASAWFELLQEYRSQKPEIAQLALKNIGSYIAWMDISLVANDHVMSALYELLGDPNLRDAACECLADIVSKGMLPLDKLNMIQMLNLTDTLGRLDLSDSDFAEHAARLVNVLGIELCKIYSENSIPNEAKLAAYSLIEQAIPYLLKFLADEYDETSTAVFAFVNDMLTIFKKQKKNMQSFSPGQQEFLASLLRVVILKMKYDDETEWGNEEDEPEEEALFMELRKNLRIFADHIAAINEDLYIGYVHSVVMETLSKFKAGAELDWREVELCLYVLFTYGEALPKGAMQFVKPDETTTLTPLGEMVSESIVSNISGYGHPSASLQFFENIARYWQFFEYRPDHLPQALEAFVDARGMHYPLKQIRSRCWYLFHRFVKNLRSKMVPYVETILNAMGDLLTVQAEVPVESITMDGMPIPAASTFDSQLYLFETVGMLISIEDMDVMKQTEYLKIVLEPLVEGIRSTLQRGYNPEDELYMLQLHHYIMAIGSVAKGFPTVPKDQSCDKPWVVVFKQATEIILTVLQTFSQFETIRDAARFSFARFITCLGSEVLPYLPALINGLLNECQITELVDFLPFIGLIAHKFKPMIHNIMDELLIPLIKRVFDFLNTSPSGTDEAVLLVDLRKSYINFITGLFNSQLESVLVSERNVGYLNTILQTLMHFAKDNNDPTVQKMAFGVFMKMVTSWGSGANIAGFSQFVYNELVPATFTVPTHASFNVADGQSLLVFGEITSIQKTLYIKQGDEYLEYMRSVFLPSIQCPPETAQRYCQAVQQCDNREFKKYFQSFIVEAKS</sequence>
<comment type="caution">
    <text evidence="13">The sequence shown here is derived from an EMBL/GenBank/DDBJ whole genome shotgun (WGS) entry which is preliminary data.</text>
</comment>
<evidence type="ECO:0000256" key="9">
    <source>
        <dbReference type="RuleBase" id="RU366037"/>
    </source>
</evidence>
<dbReference type="Pfam" id="PF08389">
    <property type="entry name" value="Xpo1"/>
    <property type="match status" value="1"/>
</dbReference>
<dbReference type="GO" id="GO:0016363">
    <property type="term" value="C:nuclear matrix"/>
    <property type="evidence" value="ECO:0007669"/>
    <property type="project" value="TreeGrafter"/>
</dbReference>
<dbReference type="Pfam" id="PF19282">
    <property type="entry name" value="Exportin-T"/>
    <property type="match status" value="1"/>
</dbReference>
<comment type="similarity">
    <text evidence="2 9">Belongs to the exportin family.</text>
</comment>
<reference evidence="13 14" key="1">
    <citation type="submission" date="2016-07" db="EMBL/GenBank/DDBJ databases">
        <title>Pervasive Adenine N6-methylation of Active Genes in Fungi.</title>
        <authorList>
            <consortium name="DOE Joint Genome Institute"/>
            <person name="Mondo S.J."/>
            <person name="Dannebaum R.O."/>
            <person name="Kuo R.C."/>
            <person name="Labutti K."/>
            <person name="Haridas S."/>
            <person name="Kuo A."/>
            <person name="Salamov A."/>
            <person name="Ahrendt S.R."/>
            <person name="Lipzen A."/>
            <person name="Sullivan W."/>
            <person name="Andreopoulos W.B."/>
            <person name="Clum A."/>
            <person name="Lindquist E."/>
            <person name="Daum C."/>
            <person name="Ramamoorthy G.K."/>
            <person name="Gryganskyi A."/>
            <person name="Culley D."/>
            <person name="Magnuson J.K."/>
            <person name="James T.Y."/>
            <person name="O'Malley M.A."/>
            <person name="Stajich J.E."/>
            <person name="Spatafora J.W."/>
            <person name="Visel A."/>
            <person name="Grigoriev I.V."/>
        </authorList>
    </citation>
    <scope>NUCLEOTIDE SEQUENCE [LARGE SCALE GENOMIC DNA]</scope>
    <source>
        <strain evidence="13 14">NRRL 2496</strain>
    </source>
</reference>
<dbReference type="SUPFAM" id="SSF48371">
    <property type="entry name" value="ARM repeat"/>
    <property type="match status" value="1"/>
</dbReference>
<dbReference type="GO" id="GO:0071528">
    <property type="term" value="P:tRNA re-export from nucleus"/>
    <property type="evidence" value="ECO:0007669"/>
    <property type="project" value="UniProtKB-UniRule"/>
</dbReference>
<gene>
    <name evidence="13" type="ORF">BCR43DRAFT_60920</name>
</gene>
<protein>
    <recommendedName>
        <fullName evidence="3 9">Exportin-T</fullName>
    </recommendedName>
    <alternativeName>
        <fullName evidence="9">Exportin(tRNA)</fullName>
    </alternativeName>
    <alternativeName>
        <fullName evidence="9">tRNA exportin</fullName>
    </alternativeName>
</protein>
<dbReference type="InterPro" id="IPR045546">
    <property type="entry name" value="Exportin-T_C"/>
</dbReference>
<comment type="subcellular location">
    <subcellularLocation>
        <location evidence="1 9">Cytoplasm</location>
    </subcellularLocation>
    <subcellularLocation>
        <location evidence="9">Nucleus</location>
    </subcellularLocation>
    <text evidence="9">Shuttles between the nucleus and the cytoplasm.</text>
</comment>
<dbReference type="Pfam" id="PF03810">
    <property type="entry name" value="IBN_N"/>
    <property type="match status" value="1"/>
</dbReference>
<evidence type="ECO:0000256" key="7">
    <source>
        <dbReference type="ARBA" id="ARBA00022884"/>
    </source>
</evidence>
<dbReference type="InterPro" id="IPR001494">
    <property type="entry name" value="Importin-beta_N"/>
</dbReference>
<feature type="domain" description="Exportin-T C-terminal" evidence="12">
    <location>
        <begin position="321"/>
        <end position="981"/>
    </location>
</feature>
<dbReference type="STRING" id="13706.A0A1X2HVU7"/>